<proteinExistence type="predicted"/>
<feature type="region of interest" description="Disordered" evidence="1">
    <location>
        <begin position="85"/>
        <end position="104"/>
    </location>
</feature>
<accession>A0A9J5Z583</accession>
<evidence type="ECO:0000313" key="3">
    <source>
        <dbReference type="Proteomes" id="UP000824120"/>
    </source>
</evidence>
<name>A0A9J5Z583_SOLCO</name>
<feature type="compositionally biased region" description="Basic residues" evidence="1">
    <location>
        <begin position="30"/>
        <end position="39"/>
    </location>
</feature>
<evidence type="ECO:0000313" key="2">
    <source>
        <dbReference type="EMBL" id="KAG5607810.1"/>
    </source>
</evidence>
<protein>
    <submittedName>
        <fullName evidence="2">Uncharacterized protein</fullName>
    </submittedName>
</protein>
<feature type="compositionally biased region" description="Polar residues" evidence="1">
    <location>
        <begin position="93"/>
        <end position="102"/>
    </location>
</feature>
<dbReference type="Proteomes" id="UP000824120">
    <property type="component" value="Chromosome 5"/>
</dbReference>
<reference evidence="2 3" key="1">
    <citation type="submission" date="2020-09" db="EMBL/GenBank/DDBJ databases">
        <title>De no assembly of potato wild relative species, Solanum commersonii.</title>
        <authorList>
            <person name="Cho K."/>
        </authorList>
    </citation>
    <scope>NUCLEOTIDE SEQUENCE [LARGE SCALE GENOMIC DNA]</scope>
    <source>
        <strain evidence="2">LZ3.2</strain>
        <tissue evidence="2">Leaf</tissue>
    </source>
</reference>
<sequence>MEPVGHHGQNYSFTRSNDPRRSYGASWSPRPKRPIYKVKRSPKRVNPQFANFCVLLSIGFYDDPEFRRYFCQKFTETSVKTLVMDPVGHHGQNDPSTRSNNPRAGKPPILPIFVCYISRYFIETHNSDVFFAKNLYGPHLRP</sequence>
<comment type="caution">
    <text evidence="2">The sequence shown here is derived from an EMBL/GenBank/DDBJ whole genome shotgun (WGS) entry which is preliminary data.</text>
</comment>
<organism evidence="2 3">
    <name type="scientific">Solanum commersonii</name>
    <name type="common">Commerson's wild potato</name>
    <name type="synonym">Commerson's nightshade</name>
    <dbReference type="NCBI Taxonomy" id="4109"/>
    <lineage>
        <taxon>Eukaryota</taxon>
        <taxon>Viridiplantae</taxon>
        <taxon>Streptophyta</taxon>
        <taxon>Embryophyta</taxon>
        <taxon>Tracheophyta</taxon>
        <taxon>Spermatophyta</taxon>
        <taxon>Magnoliopsida</taxon>
        <taxon>eudicotyledons</taxon>
        <taxon>Gunneridae</taxon>
        <taxon>Pentapetalae</taxon>
        <taxon>asterids</taxon>
        <taxon>lamiids</taxon>
        <taxon>Solanales</taxon>
        <taxon>Solanaceae</taxon>
        <taxon>Solanoideae</taxon>
        <taxon>Solaneae</taxon>
        <taxon>Solanum</taxon>
    </lineage>
</organism>
<feature type="region of interest" description="Disordered" evidence="1">
    <location>
        <begin position="1"/>
        <end position="39"/>
    </location>
</feature>
<evidence type="ECO:0000256" key="1">
    <source>
        <dbReference type="SAM" id="MobiDB-lite"/>
    </source>
</evidence>
<dbReference type="AlphaFoldDB" id="A0A9J5Z583"/>
<gene>
    <name evidence="2" type="ORF">H5410_029302</name>
</gene>
<dbReference type="EMBL" id="JACXVP010000005">
    <property type="protein sequence ID" value="KAG5607810.1"/>
    <property type="molecule type" value="Genomic_DNA"/>
</dbReference>
<keyword evidence="3" id="KW-1185">Reference proteome</keyword>